<feature type="non-terminal residue" evidence="1">
    <location>
        <position position="47"/>
    </location>
</feature>
<name>A0AAV6TPQ4_9ARAC</name>
<proteinExistence type="predicted"/>
<organism evidence="1 2">
    <name type="scientific">Oedothorax gibbosus</name>
    <dbReference type="NCBI Taxonomy" id="931172"/>
    <lineage>
        <taxon>Eukaryota</taxon>
        <taxon>Metazoa</taxon>
        <taxon>Ecdysozoa</taxon>
        <taxon>Arthropoda</taxon>
        <taxon>Chelicerata</taxon>
        <taxon>Arachnida</taxon>
        <taxon>Araneae</taxon>
        <taxon>Araneomorphae</taxon>
        <taxon>Entelegynae</taxon>
        <taxon>Araneoidea</taxon>
        <taxon>Linyphiidae</taxon>
        <taxon>Erigoninae</taxon>
        <taxon>Oedothorax</taxon>
    </lineage>
</organism>
<gene>
    <name evidence="1" type="ORF">JTE90_000683</name>
</gene>
<keyword evidence="2" id="KW-1185">Reference proteome</keyword>
<dbReference type="AlphaFoldDB" id="A0AAV6TPQ4"/>
<sequence>MTEYGDFYIKMKSEVVSSLKQYFITTNSSPHDVDLGRFLKGLLTGRQ</sequence>
<dbReference type="EMBL" id="JAFNEN010001827">
    <property type="protein sequence ID" value="KAG8173375.1"/>
    <property type="molecule type" value="Genomic_DNA"/>
</dbReference>
<evidence type="ECO:0000313" key="1">
    <source>
        <dbReference type="EMBL" id="KAG8173375.1"/>
    </source>
</evidence>
<evidence type="ECO:0000313" key="2">
    <source>
        <dbReference type="Proteomes" id="UP000827092"/>
    </source>
</evidence>
<dbReference type="Proteomes" id="UP000827092">
    <property type="component" value="Unassembled WGS sequence"/>
</dbReference>
<protein>
    <submittedName>
        <fullName evidence="1">Uncharacterized protein</fullName>
    </submittedName>
</protein>
<comment type="caution">
    <text evidence="1">The sequence shown here is derived from an EMBL/GenBank/DDBJ whole genome shotgun (WGS) entry which is preliminary data.</text>
</comment>
<accession>A0AAV6TPQ4</accession>
<reference evidence="1 2" key="1">
    <citation type="journal article" date="2022" name="Nat. Ecol. Evol.">
        <title>A masculinizing supergene underlies an exaggerated male reproductive morph in a spider.</title>
        <authorList>
            <person name="Hendrickx F."/>
            <person name="De Corte Z."/>
            <person name="Sonet G."/>
            <person name="Van Belleghem S.M."/>
            <person name="Kostlbacher S."/>
            <person name="Vangestel C."/>
        </authorList>
    </citation>
    <scope>NUCLEOTIDE SEQUENCE [LARGE SCALE GENOMIC DNA]</scope>
    <source>
        <strain evidence="1">W744_W776</strain>
    </source>
</reference>